<name>A0ABU5H4F7_9BACT</name>
<evidence type="ECO:0000313" key="5">
    <source>
        <dbReference type="EMBL" id="MDY7228366.1"/>
    </source>
</evidence>
<feature type="chain" id="PRO_5045491887" description="Superoxide dismutase [Cu-Zn]" evidence="3">
    <location>
        <begin position="21"/>
        <end position="180"/>
    </location>
</feature>
<keyword evidence="2" id="KW-0479">Metal-binding</keyword>
<comment type="cofactor">
    <cofactor evidence="2">
        <name>Cu cation</name>
        <dbReference type="ChEBI" id="CHEBI:23378"/>
    </cofactor>
    <text evidence="2">Binds 1 copper ion per subunit.</text>
</comment>
<evidence type="ECO:0000259" key="4">
    <source>
        <dbReference type="Pfam" id="PF00080"/>
    </source>
</evidence>
<comment type="cofactor">
    <cofactor evidence="2">
        <name>Zn(2+)</name>
        <dbReference type="ChEBI" id="CHEBI:29105"/>
    </cofactor>
    <text evidence="2">Binds 1 zinc ion per subunit.</text>
</comment>
<keyword evidence="2" id="KW-0560">Oxidoreductase</keyword>
<protein>
    <recommendedName>
        <fullName evidence="2">Superoxide dismutase [Cu-Zn]</fullName>
        <ecNumber evidence="2">1.15.1.1</ecNumber>
    </recommendedName>
</protein>
<proteinExistence type="inferred from homology"/>
<accession>A0ABU5H4F7</accession>
<dbReference type="PANTHER" id="PTHR10003">
    <property type="entry name" value="SUPEROXIDE DISMUTASE CU-ZN -RELATED"/>
    <property type="match status" value="1"/>
</dbReference>
<dbReference type="InterPro" id="IPR001424">
    <property type="entry name" value="SOD_Cu_Zn_dom"/>
</dbReference>
<dbReference type="EMBL" id="JAXIVS010000006">
    <property type="protein sequence ID" value="MDY7228366.1"/>
    <property type="molecule type" value="Genomic_DNA"/>
</dbReference>
<sequence>MKPYAALTAAALAFSLPALAQEPQAAPPATEAKKGETARATLKDPNGQTLGEVTLQQTPGGLLVRGTLNGVPAGEHAIHIHETGKCEGPEFKTAGGHFNPGKKQHGIMSAKGKHAGDLPNLYVGQEGKLQFEHFANNGLKLKSLMDKDGSAIVVHAKADDHKTDPAGDAGGRIACGVVEL</sequence>
<feature type="domain" description="Superoxide dismutase copper/zinc binding" evidence="4">
    <location>
        <begin position="51"/>
        <end position="178"/>
    </location>
</feature>
<dbReference type="InterPro" id="IPR036423">
    <property type="entry name" value="SOD-like_Cu/Zn_dom_sf"/>
</dbReference>
<dbReference type="Proteomes" id="UP001291309">
    <property type="component" value="Unassembled WGS sequence"/>
</dbReference>
<dbReference type="Gene3D" id="2.60.40.200">
    <property type="entry name" value="Superoxide dismutase, copper/zinc binding domain"/>
    <property type="match status" value="1"/>
</dbReference>
<keyword evidence="3" id="KW-0732">Signal</keyword>
<dbReference type="Pfam" id="PF00080">
    <property type="entry name" value="Sod_Cu"/>
    <property type="match status" value="1"/>
</dbReference>
<gene>
    <name evidence="5" type="ORF">SYV04_18235</name>
</gene>
<dbReference type="CDD" id="cd00305">
    <property type="entry name" value="Cu-Zn_Superoxide_Dismutase"/>
    <property type="match status" value="1"/>
</dbReference>
<organism evidence="5 6">
    <name type="scientific">Hyalangium rubrum</name>
    <dbReference type="NCBI Taxonomy" id="3103134"/>
    <lineage>
        <taxon>Bacteria</taxon>
        <taxon>Pseudomonadati</taxon>
        <taxon>Myxococcota</taxon>
        <taxon>Myxococcia</taxon>
        <taxon>Myxococcales</taxon>
        <taxon>Cystobacterineae</taxon>
        <taxon>Archangiaceae</taxon>
        <taxon>Hyalangium</taxon>
    </lineage>
</organism>
<dbReference type="SUPFAM" id="SSF49329">
    <property type="entry name" value="Cu,Zn superoxide dismutase-like"/>
    <property type="match status" value="1"/>
</dbReference>
<evidence type="ECO:0000256" key="3">
    <source>
        <dbReference type="SAM" id="SignalP"/>
    </source>
</evidence>
<dbReference type="InterPro" id="IPR024134">
    <property type="entry name" value="SOD_Cu/Zn_/chaperone"/>
</dbReference>
<keyword evidence="2" id="KW-0862">Zinc</keyword>
<keyword evidence="2" id="KW-0186">Copper</keyword>
<feature type="signal peptide" evidence="3">
    <location>
        <begin position="1"/>
        <end position="20"/>
    </location>
</feature>
<evidence type="ECO:0000313" key="6">
    <source>
        <dbReference type="Proteomes" id="UP001291309"/>
    </source>
</evidence>
<dbReference type="PROSITE" id="PS00332">
    <property type="entry name" value="SOD_CU_ZN_2"/>
    <property type="match status" value="1"/>
</dbReference>
<evidence type="ECO:0000256" key="2">
    <source>
        <dbReference type="RuleBase" id="RU000393"/>
    </source>
</evidence>
<comment type="catalytic activity">
    <reaction evidence="2">
        <text>2 superoxide + 2 H(+) = H2O2 + O2</text>
        <dbReference type="Rhea" id="RHEA:20696"/>
        <dbReference type="ChEBI" id="CHEBI:15378"/>
        <dbReference type="ChEBI" id="CHEBI:15379"/>
        <dbReference type="ChEBI" id="CHEBI:16240"/>
        <dbReference type="ChEBI" id="CHEBI:18421"/>
        <dbReference type="EC" id="1.15.1.1"/>
    </reaction>
</comment>
<reference evidence="5 6" key="1">
    <citation type="submission" date="2023-12" db="EMBL/GenBank/DDBJ databases">
        <title>the genome sequence of Hyalangium sp. s54d21.</title>
        <authorList>
            <person name="Zhang X."/>
        </authorList>
    </citation>
    <scope>NUCLEOTIDE SEQUENCE [LARGE SCALE GENOMIC DNA]</scope>
    <source>
        <strain evidence="6">s54d21</strain>
    </source>
</reference>
<evidence type="ECO:0000256" key="1">
    <source>
        <dbReference type="ARBA" id="ARBA00010457"/>
    </source>
</evidence>
<dbReference type="RefSeq" id="WP_321547095.1">
    <property type="nucleotide sequence ID" value="NZ_JAXIVS010000006.1"/>
</dbReference>
<comment type="caution">
    <text evidence="5">The sequence shown here is derived from an EMBL/GenBank/DDBJ whole genome shotgun (WGS) entry which is preliminary data.</text>
</comment>
<comment type="similarity">
    <text evidence="1 2">Belongs to the Cu-Zn superoxide dismutase family.</text>
</comment>
<comment type="function">
    <text evidence="2">Destroys radicals which are normally produced within the cells and which are toxic to biological systems.</text>
</comment>
<keyword evidence="6" id="KW-1185">Reference proteome</keyword>
<dbReference type="InterPro" id="IPR018152">
    <property type="entry name" value="SOD_Cu/Zn_BS"/>
</dbReference>
<dbReference type="EC" id="1.15.1.1" evidence="2"/>